<accession>A0A163G6G4</accession>
<dbReference type="Proteomes" id="UP000076796">
    <property type="component" value="Unassembled WGS sequence"/>
</dbReference>
<evidence type="ECO:0000313" key="2">
    <source>
        <dbReference type="Proteomes" id="UP000076796"/>
    </source>
</evidence>
<dbReference type="OrthoDB" id="2667020at2"/>
<reference evidence="1" key="1">
    <citation type="journal article" date="2016" name="Genome Announc.">
        <title>Draft genomes of two strains of Paenibacillus glucanolyticus with capability to degrade lignocellulose.</title>
        <authorList>
            <person name="Mathews S.L."/>
            <person name="Pawlak J."/>
            <person name="Grunden A.M."/>
        </authorList>
    </citation>
    <scope>NUCLEOTIDE SEQUENCE [LARGE SCALE GENOMIC DNA]</scope>
    <source>
        <strain evidence="1">SLM1</strain>
    </source>
</reference>
<dbReference type="EMBL" id="LWMH01000001">
    <property type="protein sequence ID" value="KZS44760.1"/>
    <property type="molecule type" value="Genomic_DNA"/>
</dbReference>
<keyword evidence="2" id="KW-1185">Reference proteome</keyword>
<evidence type="ECO:0000313" key="1">
    <source>
        <dbReference type="EMBL" id="KZS44760.1"/>
    </source>
</evidence>
<comment type="caution">
    <text evidence="1">The sequence shown here is derived from an EMBL/GenBank/DDBJ whole genome shotgun (WGS) entry which is preliminary data.</text>
</comment>
<protein>
    <submittedName>
        <fullName evidence="1">Uncharacterized protein</fullName>
    </submittedName>
</protein>
<dbReference type="AlphaFoldDB" id="A0A163G6G4"/>
<proteinExistence type="predicted"/>
<name>A0A163G6G4_9BACL</name>
<gene>
    <name evidence="1" type="ORF">AWU65_01855</name>
</gene>
<sequence length="283" mass="31587">MLLLSAILLVISGCSSKEDLVASNITINISVKEEFDVDNRLKFSGTTNLPNDMELILSVSGEEGYSSQTKVYITNGLFESEWFTNKGEGLSPGSYNLRLSSPTANVQPESVQDLIGEQGANLTGEYVVSNDTWGNMIEYTYAFHAGSFTSSSTDEDEEIWETVDEFLASGQYALVRDFIDQIPNPSYDLQMMHHLAMYHIYGQGGETEKSFESLYSIPSSYSGRNEDLIAYEKSLYTDIIDSKDSKEDSDFNIYGEYQPVESMTPEEIQAELEAILKESIPDN</sequence>
<organism evidence="1 2">
    <name type="scientific">Paenibacillus glucanolyticus</name>
    <dbReference type="NCBI Taxonomy" id="59843"/>
    <lineage>
        <taxon>Bacteria</taxon>
        <taxon>Bacillati</taxon>
        <taxon>Bacillota</taxon>
        <taxon>Bacilli</taxon>
        <taxon>Bacillales</taxon>
        <taxon>Paenibacillaceae</taxon>
        <taxon>Paenibacillus</taxon>
    </lineage>
</organism>
<dbReference type="RefSeq" id="WP_063477344.1">
    <property type="nucleotide sequence ID" value="NZ_CBCSBX010000025.1"/>
</dbReference>